<organism evidence="1 3">
    <name type="scientific">Rotaria sordida</name>
    <dbReference type="NCBI Taxonomy" id="392033"/>
    <lineage>
        <taxon>Eukaryota</taxon>
        <taxon>Metazoa</taxon>
        <taxon>Spiralia</taxon>
        <taxon>Gnathifera</taxon>
        <taxon>Rotifera</taxon>
        <taxon>Eurotatoria</taxon>
        <taxon>Bdelloidea</taxon>
        <taxon>Philodinida</taxon>
        <taxon>Philodinidae</taxon>
        <taxon>Rotaria</taxon>
    </lineage>
</organism>
<evidence type="ECO:0000313" key="2">
    <source>
        <dbReference type="EMBL" id="CAF1302440.1"/>
    </source>
</evidence>
<sequence>MLALVTVFEYLSNVRNLLNRFNVFHTSPTCSTTKSDEQVSTNLIYTSDEQQQQQQQQQQHHHHILLGPVVNNILSDERINYFDEKFREDFQNDDYLARELDACLLEMHEIERDLLNLKQRQCHFYEQYLDFIDKKDQLIDQFIEYYDEYLLNNSNQSLSLTSKELRRQSITYEFNIPVSNRFDLLKP</sequence>
<dbReference type="Proteomes" id="UP000663854">
    <property type="component" value="Unassembled WGS sequence"/>
</dbReference>
<name>A0A814NP64_9BILA</name>
<evidence type="ECO:0000313" key="4">
    <source>
        <dbReference type="Proteomes" id="UP000663870"/>
    </source>
</evidence>
<reference evidence="1" key="1">
    <citation type="submission" date="2021-02" db="EMBL/GenBank/DDBJ databases">
        <authorList>
            <person name="Nowell W R."/>
        </authorList>
    </citation>
    <scope>NUCLEOTIDE SEQUENCE</scope>
</reference>
<protein>
    <submittedName>
        <fullName evidence="1">Uncharacterized protein</fullName>
    </submittedName>
</protein>
<accession>A0A814NP64</accession>
<dbReference type="EMBL" id="CAJNOH010000648">
    <property type="protein sequence ID" value="CAF1095857.1"/>
    <property type="molecule type" value="Genomic_DNA"/>
</dbReference>
<comment type="caution">
    <text evidence="1">The sequence shown here is derived from an EMBL/GenBank/DDBJ whole genome shotgun (WGS) entry which is preliminary data.</text>
</comment>
<dbReference type="EMBL" id="CAJNOL010001163">
    <property type="protein sequence ID" value="CAF1302440.1"/>
    <property type="molecule type" value="Genomic_DNA"/>
</dbReference>
<gene>
    <name evidence="2" type="ORF">JXQ802_LOCUS29578</name>
    <name evidence="1" type="ORF">PYM288_LOCUS19414</name>
</gene>
<evidence type="ECO:0000313" key="1">
    <source>
        <dbReference type="EMBL" id="CAF1095857.1"/>
    </source>
</evidence>
<keyword evidence="4" id="KW-1185">Reference proteome</keyword>
<dbReference type="AlphaFoldDB" id="A0A814NP64"/>
<dbReference type="Proteomes" id="UP000663870">
    <property type="component" value="Unassembled WGS sequence"/>
</dbReference>
<proteinExistence type="predicted"/>
<evidence type="ECO:0000313" key="3">
    <source>
        <dbReference type="Proteomes" id="UP000663854"/>
    </source>
</evidence>